<organism evidence="2 3">
    <name type="scientific">Alteriqipengyuania lutimaris</name>
    <dbReference type="NCBI Taxonomy" id="1538146"/>
    <lineage>
        <taxon>Bacteria</taxon>
        <taxon>Pseudomonadati</taxon>
        <taxon>Pseudomonadota</taxon>
        <taxon>Alphaproteobacteria</taxon>
        <taxon>Sphingomonadales</taxon>
        <taxon>Erythrobacteraceae</taxon>
        <taxon>Alteriqipengyuania</taxon>
    </lineage>
</organism>
<keyword evidence="1" id="KW-1133">Transmembrane helix</keyword>
<reference evidence="2 3" key="1">
    <citation type="submission" date="2018-07" db="EMBL/GenBank/DDBJ databases">
        <title>Erythrobacter nanhaiensis sp. nov., a novel member of the genus Erythrobacter isolated from the South China Sea.</title>
        <authorList>
            <person name="Chen X."/>
            <person name="Liu J."/>
        </authorList>
    </citation>
    <scope>NUCLEOTIDE SEQUENCE [LARGE SCALE GENOMIC DNA]</scope>
    <source>
        <strain evidence="2 3">S-5</strain>
    </source>
</reference>
<dbReference type="AlphaFoldDB" id="A0A395LKW4"/>
<evidence type="ECO:0000313" key="3">
    <source>
        <dbReference type="Proteomes" id="UP000254101"/>
    </source>
</evidence>
<name>A0A395LKW4_9SPHN</name>
<comment type="caution">
    <text evidence="2">The sequence shown here is derived from an EMBL/GenBank/DDBJ whole genome shotgun (WGS) entry which is preliminary data.</text>
</comment>
<protein>
    <submittedName>
        <fullName evidence="2">Uncharacterized protein</fullName>
    </submittedName>
</protein>
<accession>A0A395LKW4</accession>
<evidence type="ECO:0000256" key="1">
    <source>
        <dbReference type="SAM" id="Phobius"/>
    </source>
</evidence>
<evidence type="ECO:0000313" key="2">
    <source>
        <dbReference type="EMBL" id="RDS77653.1"/>
    </source>
</evidence>
<keyword evidence="1" id="KW-0812">Transmembrane</keyword>
<dbReference type="Proteomes" id="UP000254101">
    <property type="component" value="Unassembled WGS sequence"/>
</dbReference>
<sequence length="63" mass="7224">MIHALRSDMDSVINTYQAFSDKIQKGDLRDHFLLEQLFPFSYAAIALVTLIMTRHDCVLPLLS</sequence>
<feature type="transmembrane region" description="Helical" evidence="1">
    <location>
        <begin position="32"/>
        <end position="53"/>
    </location>
</feature>
<keyword evidence="3" id="KW-1185">Reference proteome</keyword>
<gene>
    <name evidence="2" type="ORF">DL238_08590</name>
</gene>
<dbReference type="EMBL" id="QRBB01000001">
    <property type="protein sequence ID" value="RDS77653.1"/>
    <property type="molecule type" value="Genomic_DNA"/>
</dbReference>
<keyword evidence="1" id="KW-0472">Membrane</keyword>
<proteinExistence type="predicted"/>